<dbReference type="EMBL" id="BLRY01000061">
    <property type="protein sequence ID" value="GFP27741.1"/>
    <property type="molecule type" value="Genomic_DNA"/>
</dbReference>
<evidence type="ECO:0000313" key="1">
    <source>
        <dbReference type="EMBL" id="GFP27741.1"/>
    </source>
</evidence>
<dbReference type="Proteomes" id="UP000591948">
    <property type="component" value="Unassembled WGS sequence"/>
</dbReference>
<dbReference type="EMBL" id="BLSB01000022">
    <property type="protein sequence ID" value="GFP34770.1"/>
    <property type="molecule type" value="Genomic_DNA"/>
</dbReference>
<proteinExistence type="predicted"/>
<gene>
    <name evidence="1" type="ORF">HKBW3S33_01151</name>
    <name evidence="2" type="ORF">HKBW3S43_00562</name>
</gene>
<protein>
    <submittedName>
        <fullName evidence="1">Uncharacterized protein</fullName>
    </submittedName>
</protein>
<evidence type="ECO:0000313" key="4">
    <source>
        <dbReference type="Proteomes" id="UP000591948"/>
    </source>
</evidence>
<evidence type="ECO:0000313" key="3">
    <source>
        <dbReference type="Proteomes" id="UP000576480"/>
    </source>
</evidence>
<dbReference type="AlphaFoldDB" id="A0A6V8P9X6"/>
<evidence type="ECO:0000313" key="2">
    <source>
        <dbReference type="EMBL" id="GFP34770.1"/>
    </source>
</evidence>
<sequence>MTQLISSEQSYWLSTEYHKLAFSISQFESRTETCRIPGTSSFAPLPIEELRRRPEEETTALNIISKEIELLEVFYPFANPNEVRNFLWANKYLIEVLFEAHKQIKRVFQKQQRWGGPVVAPGWWGGGGKEGLAALSPDWENGQVVNIHLELHRDPDEDFEELFVVIETNLSPELSLDLLDRFDEEWFLDIADKTEGKLNVTVRPL</sequence>
<keyword evidence="4" id="KW-1185">Reference proteome</keyword>
<dbReference type="RefSeq" id="WP_176229489.1">
    <property type="nucleotide sequence ID" value="NZ_BLRY01000061.1"/>
</dbReference>
<comment type="caution">
    <text evidence="1">The sequence shown here is derived from an EMBL/GenBank/DDBJ whole genome shotgun (WGS) entry which is preliminary data.</text>
</comment>
<dbReference type="Proteomes" id="UP000576480">
    <property type="component" value="Unassembled WGS sequence"/>
</dbReference>
<organism evidence="1 4">
    <name type="scientific">Candidatus Hakubella thermalkaliphila</name>
    <dbReference type="NCBI Taxonomy" id="2754717"/>
    <lineage>
        <taxon>Bacteria</taxon>
        <taxon>Bacillati</taxon>
        <taxon>Actinomycetota</taxon>
        <taxon>Actinomycetota incertae sedis</taxon>
        <taxon>Candidatus Hakubellales</taxon>
        <taxon>Candidatus Hakubellaceae</taxon>
        <taxon>Candidatus Hakubella</taxon>
    </lineage>
</organism>
<name>A0A6V8P9X6_9ACTN</name>
<reference evidence="3 4" key="1">
    <citation type="journal article" date="2020" name="Front. Microbiol.">
        <title>Single-cell genomics of novel Actinobacteria with the Wood-Ljungdahl pathway discovered in a serpentinizing system.</title>
        <authorList>
            <person name="Merino N."/>
            <person name="Kawai M."/>
            <person name="Boyd E.S."/>
            <person name="Colman D.R."/>
            <person name="McGlynn S.E."/>
            <person name="Nealson K.H."/>
            <person name="Kurokawa K."/>
            <person name="Hongoh Y."/>
        </authorList>
    </citation>
    <scope>NUCLEOTIDE SEQUENCE [LARGE SCALE GENOMIC DNA]</scope>
    <source>
        <strain evidence="1 4">S33</strain>
        <strain evidence="2 3">S43</strain>
    </source>
</reference>
<accession>A0A6V8P9X6</accession>